<evidence type="ECO:0000256" key="1">
    <source>
        <dbReference type="SAM" id="Phobius"/>
    </source>
</evidence>
<dbReference type="Proteomes" id="UP000692954">
    <property type="component" value="Unassembled WGS sequence"/>
</dbReference>
<comment type="caution">
    <text evidence="2">The sequence shown here is derived from an EMBL/GenBank/DDBJ whole genome shotgun (WGS) entry which is preliminary data.</text>
</comment>
<dbReference type="EMBL" id="CAJJDN010000017">
    <property type="protein sequence ID" value="CAD8062713.1"/>
    <property type="molecule type" value="Genomic_DNA"/>
</dbReference>
<keyword evidence="1" id="KW-0812">Transmembrane</keyword>
<keyword evidence="1" id="KW-0472">Membrane</keyword>
<reference evidence="2" key="1">
    <citation type="submission" date="2021-01" db="EMBL/GenBank/DDBJ databases">
        <authorList>
            <consortium name="Genoscope - CEA"/>
            <person name="William W."/>
        </authorList>
    </citation>
    <scope>NUCLEOTIDE SEQUENCE</scope>
</reference>
<gene>
    <name evidence="2" type="ORF">PSON_ATCC_30995.1.T0170007</name>
</gene>
<dbReference type="AlphaFoldDB" id="A0A8S1LAV5"/>
<keyword evidence="3" id="KW-1185">Reference proteome</keyword>
<keyword evidence="1" id="KW-1133">Transmembrane helix</keyword>
<evidence type="ECO:0008006" key="4">
    <source>
        <dbReference type="Google" id="ProtNLM"/>
    </source>
</evidence>
<proteinExistence type="predicted"/>
<organism evidence="2 3">
    <name type="scientific">Paramecium sonneborni</name>
    <dbReference type="NCBI Taxonomy" id="65129"/>
    <lineage>
        <taxon>Eukaryota</taxon>
        <taxon>Sar</taxon>
        <taxon>Alveolata</taxon>
        <taxon>Ciliophora</taxon>
        <taxon>Intramacronucleata</taxon>
        <taxon>Oligohymenophorea</taxon>
        <taxon>Peniculida</taxon>
        <taxon>Parameciidae</taxon>
        <taxon>Paramecium</taxon>
    </lineage>
</organism>
<feature type="transmembrane region" description="Helical" evidence="1">
    <location>
        <begin position="41"/>
        <end position="58"/>
    </location>
</feature>
<accession>A0A8S1LAV5</accession>
<name>A0A8S1LAV5_9CILI</name>
<evidence type="ECO:0000313" key="2">
    <source>
        <dbReference type="EMBL" id="CAD8062713.1"/>
    </source>
</evidence>
<protein>
    <recommendedName>
        <fullName evidence="4">Transmembrane protein</fullName>
    </recommendedName>
</protein>
<sequence length="100" mass="12346">MEQKLHYFVKLDDFFFHEYQFMKNKKEKIAAIDYCNQLKNGLMLIVNFLYHFEIILFLNKIRSINKRKFIQKQIRNSQTVSYYAKIITQQKCKQNINHFE</sequence>
<evidence type="ECO:0000313" key="3">
    <source>
        <dbReference type="Proteomes" id="UP000692954"/>
    </source>
</evidence>